<dbReference type="PATRIC" id="fig|1184267.3.peg.1148"/>
<name>M4VBF0_9BACT</name>
<evidence type="ECO:0000313" key="3">
    <source>
        <dbReference type="Proteomes" id="UP000012040"/>
    </source>
</evidence>
<proteinExistence type="predicted"/>
<dbReference type="OrthoDB" id="5295330at2"/>
<dbReference type="Gene3D" id="3.40.630.30">
    <property type="match status" value="1"/>
</dbReference>
<reference evidence="2 3" key="1">
    <citation type="journal article" date="2013" name="ISME J.">
        <title>By their genes ye shall know them: genomic signatures of predatory bacteria.</title>
        <authorList>
            <person name="Pasternak Z."/>
            <person name="Pietrokovski S."/>
            <person name="Rotem O."/>
            <person name="Gophna U."/>
            <person name="Lurie-Weinberger M.N."/>
            <person name="Jurkevitch E."/>
        </authorList>
    </citation>
    <scope>NUCLEOTIDE SEQUENCE [LARGE SCALE GENOMIC DNA]</scope>
    <source>
        <strain evidence="2 3">JSS</strain>
    </source>
</reference>
<feature type="domain" description="N-acetyltransferase" evidence="1">
    <location>
        <begin position="4"/>
        <end position="90"/>
    </location>
</feature>
<gene>
    <name evidence="2" type="ORF">A11Q_1135</name>
</gene>
<dbReference type="InterPro" id="IPR031165">
    <property type="entry name" value="GNAT_YJDJ"/>
</dbReference>
<dbReference type="HOGENOM" id="CLU_132888_1_2_7"/>
<evidence type="ECO:0000259" key="1">
    <source>
        <dbReference type="PROSITE" id="PS51729"/>
    </source>
</evidence>
<dbReference type="STRING" id="1184267.A11Q_1135"/>
<dbReference type="EMBL" id="CP003537">
    <property type="protein sequence ID" value="AGH95351.1"/>
    <property type="molecule type" value="Genomic_DNA"/>
</dbReference>
<accession>M4VBF0</accession>
<dbReference type="PROSITE" id="PS51729">
    <property type="entry name" value="GNAT_YJDJ"/>
    <property type="match status" value="1"/>
</dbReference>
<dbReference type="PANTHER" id="PTHR31435">
    <property type="entry name" value="PROTEIN NATD1"/>
    <property type="match status" value="1"/>
</dbReference>
<sequence length="92" mass="10483">MDIINNKAEQKFSTSTIGGEAFISYRRGSQNSYDLHFVFVPPEARGQNIADQLVRKALQQAKDEKVKVIATCSYVSTWFTRHPEESEMLLQS</sequence>
<dbReference type="CDD" id="cd04301">
    <property type="entry name" value="NAT_SF"/>
    <property type="match status" value="1"/>
</dbReference>
<dbReference type="AlphaFoldDB" id="M4VBF0"/>
<dbReference type="SUPFAM" id="SSF55729">
    <property type="entry name" value="Acyl-CoA N-acyltransferases (Nat)"/>
    <property type="match status" value="1"/>
</dbReference>
<organism evidence="2 3">
    <name type="scientific">Pseudobdellovibrio exovorus JSS</name>
    <dbReference type="NCBI Taxonomy" id="1184267"/>
    <lineage>
        <taxon>Bacteria</taxon>
        <taxon>Pseudomonadati</taxon>
        <taxon>Bdellovibrionota</taxon>
        <taxon>Bdellovibrionia</taxon>
        <taxon>Bdellovibrionales</taxon>
        <taxon>Pseudobdellovibrionaceae</taxon>
        <taxon>Pseudobdellovibrio</taxon>
    </lineage>
</organism>
<evidence type="ECO:0000313" key="2">
    <source>
        <dbReference type="EMBL" id="AGH95351.1"/>
    </source>
</evidence>
<dbReference type="RefSeq" id="WP_015469841.1">
    <property type="nucleotide sequence ID" value="NC_020813.1"/>
</dbReference>
<dbReference type="Pfam" id="PF14542">
    <property type="entry name" value="Acetyltransf_CG"/>
    <property type="match status" value="1"/>
</dbReference>
<dbReference type="KEGG" id="bex:A11Q_1135"/>
<dbReference type="InterPro" id="IPR016181">
    <property type="entry name" value="Acyl_CoA_acyltransferase"/>
</dbReference>
<dbReference type="PANTHER" id="PTHR31435:SF9">
    <property type="entry name" value="PROTEIN NATD1"/>
    <property type="match status" value="1"/>
</dbReference>
<dbReference type="Proteomes" id="UP000012040">
    <property type="component" value="Chromosome"/>
</dbReference>
<protein>
    <recommendedName>
        <fullName evidence="1">N-acetyltransferase domain-containing protein</fullName>
    </recommendedName>
</protein>
<dbReference type="eggNOG" id="COG2388">
    <property type="taxonomic scope" value="Bacteria"/>
</dbReference>
<dbReference type="InterPro" id="IPR045057">
    <property type="entry name" value="Gcn5-rel_NAT"/>
</dbReference>
<keyword evidence="3" id="KW-1185">Reference proteome</keyword>